<gene>
    <name evidence="2" type="ORF">OIU79_030815</name>
</gene>
<evidence type="ECO:0000256" key="1">
    <source>
        <dbReference type="SAM" id="Phobius"/>
    </source>
</evidence>
<keyword evidence="3" id="KW-1185">Reference proteome</keyword>
<keyword evidence="1" id="KW-0472">Membrane</keyword>
<reference evidence="2" key="2">
    <citation type="journal article" date="2023" name="Int. J. Mol. Sci.">
        <title>De Novo Assembly and Annotation of 11 Diverse Shrub Willow (Salix) Genomes Reveals Novel Gene Organization in Sex-Linked Regions.</title>
        <authorList>
            <person name="Hyden B."/>
            <person name="Feng K."/>
            <person name="Yates T.B."/>
            <person name="Jawdy S."/>
            <person name="Cereghino C."/>
            <person name="Smart L.B."/>
            <person name="Muchero W."/>
        </authorList>
    </citation>
    <scope>NUCLEOTIDE SEQUENCE</scope>
    <source>
        <tissue evidence="2">Shoot tip</tissue>
    </source>
</reference>
<sequence>MSMKRGQYVNFFAPMSSKTNMPLYEQVELLMVFLTSLNCLQLIMIISNVYLI</sequence>
<keyword evidence="1" id="KW-1133">Transmembrane helix</keyword>
<comment type="caution">
    <text evidence="2">The sequence shown here is derived from an EMBL/GenBank/DDBJ whole genome shotgun (WGS) entry which is preliminary data.</text>
</comment>
<proteinExistence type="predicted"/>
<protein>
    <submittedName>
        <fullName evidence="2">Uncharacterized protein</fullName>
    </submittedName>
</protein>
<dbReference type="AlphaFoldDB" id="A0A9Q0VBG9"/>
<name>A0A9Q0VBG9_SALPP</name>
<organism evidence="2 3">
    <name type="scientific">Salix purpurea</name>
    <name type="common">Purple osier willow</name>
    <dbReference type="NCBI Taxonomy" id="77065"/>
    <lineage>
        <taxon>Eukaryota</taxon>
        <taxon>Viridiplantae</taxon>
        <taxon>Streptophyta</taxon>
        <taxon>Embryophyta</taxon>
        <taxon>Tracheophyta</taxon>
        <taxon>Spermatophyta</taxon>
        <taxon>Magnoliopsida</taxon>
        <taxon>eudicotyledons</taxon>
        <taxon>Gunneridae</taxon>
        <taxon>Pentapetalae</taxon>
        <taxon>rosids</taxon>
        <taxon>fabids</taxon>
        <taxon>Malpighiales</taxon>
        <taxon>Salicaceae</taxon>
        <taxon>Saliceae</taxon>
        <taxon>Salix</taxon>
    </lineage>
</organism>
<feature type="transmembrane region" description="Helical" evidence="1">
    <location>
        <begin position="29"/>
        <end position="51"/>
    </location>
</feature>
<evidence type="ECO:0000313" key="2">
    <source>
        <dbReference type="EMBL" id="KAJ6744548.1"/>
    </source>
</evidence>
<accession>A0A9Q0VBG9</accession>
<evidence type="ECO:0000313" key="3">
    <source>
        <dbReference type="Proteomes" id="UP001151532"/>
    </source>
</evidence>
<reference evidence="2" key="1">
    <citation type="submission" date="2022-11" db="EMBL/GenBank/DDBJ databases">
        <authorList>
            <person name="Hyden B.L."/>
            <person name="Feng K."/>
            <person name="Yates T."/>
            <person name="Jawdy S."/>
            <person name="Smart L.B."/>
            <person name="Muchero W."/>
        </authorList>
    </citation>
    <scope>NUCLEOTIDE SEQUENCE</scope>
    <source>
        <tissue evidence="2">Shoot tip</tissue>
    </source>
</reference>
<keyword evidence="1" id="KW-0812">Transmembrane</keyword>
<dbReference type="Proteomes" id="UP001151532">
    <property type="component" value="Chromosome 19"/>
</dbReference>
<dbReference type="EMBL" id="JAPFFK010000009">
    <property type="protein sequence ID" value="KAJ6744548.1"/>
    <property type="molecule type" value="Genomic_DNA"/>
</dbReference>